<evidence type="ECO:0000256" key="1">
    <source>
        <dbReference type="SAM" id="MobiDB-lite"/>
    </source>
</evidence>
<dbReference type="GO" id="GO:0003677">
    <property type="term" value="F:DNA binding"/>
    <property type="evidence" value="ECO:0007669"/>
    <property type="project" value="InterPro"/>
</dbReference>
<comment type="caution">
    <text evidence="3">The sequence shown here is derived from an EMBL/GenBank/DDBJ whole genome shotgun (WGS) entry which is preliminary data.</text>
</comment>
<feature type="compositionally biased region" description="Basic and acidic residues" evidence="1">
    <location>
        <begin position="70"/>
        <end position="84"/>
    </location>
</feature>
<dbReference type="GO" id="GO:0006334">
    <property type="term" value="P:nucleosome assembly"/>
    <property type="evidence" value="ECO:0007669"/>
    <property type="project" value="InterPro"/>
</dbReference>
<dbReference type="Pfam" id="PF00538">
    <property type="entry name" value="Linker_histone"/>
    <property type="match status" value="1"/>
</dbReference>
<dbReference type="EMBL" id="JAPWTK010000012">
    <property type="protein sequence ID" value="KAJ8959587.1"/>
    <property type="molecule type" value="Genomic_DNA"/>
</dbReference>
<sequence>MKKSSHQPRLLTAVMEAIASLKEGKGSTQKKIIEQVQTSLSSKNASVRNVMVQIRRAIRHGVESGLIKQKGGEKIDKGGDAPVREHRRRGRRRRRRSRRRRRRRRSMEDDSGERYGSESASPSDKSATELRLRMGVMHGRRLAHVAVEAQKHTQRFK</sequence>
<dbReference type="InterPro" id="IPR036390">
    <property type="entry name" value="WH_DNA-bd_sf"/>
</dbReference>
<dbReference type="SUPFAM" id="SSF46785">
    <property type="entry name" value="Winged helix' DNA-binding domain"/>
    <property type="match status" value="1"/>
</dbReference>
<feature type="domain" description="H15" evidence="2">
    <location>
        <begin position="6"/>
        <end position="77"/>
    </location>
</feature>
<organism evidence="3 4">
    <name type="scientific">Aromia moschata</name>
    <dbReference type="NCBI Taxonomy" id="1265417"/>
    <lineage>
        <taxon>Eukaryota</taxon>
        <taxon>Metazoa</taxon>
        <taxon>Ecdysozoa</taxon>
        <taxon>Arthropoda</taxon>
        <taxon>Hexapoda</taxon>
        <taxon>Insecta</taxon>
        <taxon>Pterygota</taxon>
        <taxon>Neoptera</taxon>
        <taxon>Endopterygota</taxon>
        <taxon>Coleoptera</taxon>
        <taxon>Polyphaga</taxon>
        <taxon>Cucujiformia</taxon>
        <taxon>Chrysomeloidea</taxon>
        <taxon>Cerambycidae</taxon>
        <taxon>Cerambycinae</taxon>
        <taxon>Callichromatini</taxon>
        <taxon>Aromia</taxon>
    </lineage>
</organism>
<keyword evidence="4" id="KW-1185">Reference proteome</keyword>
<dbReference type="GO" id="GO:0000786">
    <property type="term" value="C:nucleosome"/>
    <property type="evidence" value="ECO:0007669"/>
    <property type="project" value="InterPro"/>
</dbReference>
<feature type="region of interest" description="Disordered" evidence="1">
    <location>
        <begin position="61"/>
        <end position="130"/>
    </location>
</feature>
<feature type="compositionally biased region" description="Basic residues" evidence="1">
    <location>
        <begin position="85"/>
        <end position="105"/>
    </location>
</feature>
<name>A0AAV8Z6D4_9CUCU</name>
<dbReference type="SMART" id="SM00526">
    <property type="entry name" value="H15"/>
    <property type="match status" value="1"/>
</dbReference>
<feature type="compositionally biased region" description="Basic and acidic residues" evidence="1">
    <location>
        <begin position="106"/>
        <end position="116"/>
    </location>
</feature>
<dbReference type="InterPro" id="IPR036388">
    <property type="entry name" value="WH-like_DNA-bd_sf"/>
</dbReference>
<dbReference type="InterPro" id="IPR005818">
    <property type="entry name" value="Histone_H1/H5_H15"/>
</dbReference>
<reference evidence="3" key="1">
    <citation type="journal article" date="2023" name="Insect Mol. Biol.">
        <title>Genome sequencing provides insights into the evolution of gene families encoding plant cell wall-degrading enzymes in longhorned beetles.</title>
        <authorList>
            <person name="Shin N.R."/>
            <person name="Okamura Y."/>
            <person name="Kirsch R."/>
            <person name="Pauchet Y."/>
        </authorList>
    </citation>
    <scope>NUCLEOTIDE SEQUENCE</scope>
    <source>
        <strain evidence="3">AMC_N1</strain>
    </source>
</reference>
<protein>
    <recommendedName>
        <fullName evidence="2">H15 domain-containing protein</fullName>
    </recommendedName>
</protein>
<dbReference type="PROSITE" id="PS51504">
    <property type="entry name" value="H15"/>
    <property type="match status" value="1"/>
</dbReference>
<dbReference type="AlphaFoldDB" id="A0AAV8Z6D4"/>
<dbReference type="Proteomes" id="UP001162162">
    <property type="component" value="Unassembled WGS sequence"/>
</dbReference>
<evidence type="ECO:0000259" key="2">
    <source>
        <dbReference type="PROSITE" id="PS51504"/>
    </source>
</evidence>
<accession>A0AAV8Z6D4</accession>
<evidence type="ECO:0000313" key="4">
    <source>
        <dbReference type="Proteomes" id="UP001162162"/>
    </source>
</evidence>
<evidence type="ECO:0000313" key="3">
    <source>
        <dbReference type="EMBL" id="KAJ8959587.1"/>
    </source>
</evidence>
<dbReference type="Gene3D" id="1.10.10.10">
    <property type="entry name" value="Winged helix-like DNA-binding domain superfamily/Winged helix DNA-binding domain"/>
    <property type="match status" value="1"/>
</dbReference>
<proteinExistence type="predicted"/>
<gene>
    <name evidence="3" type="ORF">NQ318_021765</name>
</gene>